<reference evidence="1 2" key="1">
    <citation type="journal article" date="2021" name="Elife">
        <title>Chloroplast acquisition without the gene transfer in kleptoplastic sea slugs, Plakobranchus ocellatus.</title>
        <authorList>
            <person name="Maeda T."/>
            <person name="Takahashi S."/>
            <person name="Yoshida T."/>
            <person name="Shimamura S."/>
            <person name="Takaki Y."/>
            <person name="Nagai Y."/>
            <person name="Toyoda A."/>
            <person name="Suzuki Y."/>
            <person name="Arimoto A."/>
            <person name="Ishii H."/>
            <person name="Satoh N."/>
            <person name="Nishiyama T."/>
            <person name="Hasebe M."/>
            <person name="Maruyama T."/>
            <person name="Minagawa J."/>
            <person name="Obokata J."/>
            <person name="Shigenobu S."/>
        </authorList>
    </citation>
    <scope>NUCLEOTIDE SEQUENCE [LARGE SCALE GENOMIC DNA]</scope>
</reference>
<gene>
    <name evidence="1" type="ORF">PoB_000272600</name>
</gene>
<evidence type="ECO:0000313" key="2">
    <source>
        <dbReference type="Proteomes" id="UP000735302"/>
    </source>
</evidence>
<dbReference type="Proteomes" id="UP000735302">
    <property type="component" value="Unassembled WGS sequence"/>
</dbReference>
<accession>A0AAV3XDE4</accession>
<dbReference type="EMBL" id="BLXT01000368">
    <property type="protein sequence ID" value="GFN76220.1"/>
    <property type="molecule type" value="Genomic_DNA"/>
</dbReference>
<name>A0AAV3XDE4_9GAST</name>
<protein>
    <submittedName>
        <fullName evidence="1">Uncharacterized protein</fullName>
    </submittedName>
</protein>
<evidence type="ECO:0000313" key="1">
    <source>
        <dbReference type="EMBL" id="GFN76220.1"/>
    </source>
</evidence>
<organism evidence="1 2">
    <name type="scientific">Plakobranchus ocellatus</name>
    <dbReference type="NCBI Taxonomy" id="259542"/>
    <lineage>
        <taxon>Eukaryota</taxon>
        <taxon>Metazoa</taxon>
        <taxon>Spiralia</taxon>
        <taxon>Lophotrochozoa</taxon>
        <taxon>Mollusca</taxon>
        <taxon>Gastropoda</taxon>
        <taxon>Heterobranchia</taxon>
        <taxon>Euthyneura</taxon>
        <taxon>Panpulmonata</taxon>
        <taxon>Sacoglossa</taxon>
        <taxon>Placobranchoidea</taxon>
        <taxon>Plakobranchidae</taxon>
        <taxon>Plakobranchus</taxon>
    </lineage>
</organism>
<proteinExistence type="predicted"/>
<dbReference type="AlphaFoldDB" id="A0AAV3XDE4"/>
<comment type="caution">
    <text evidence="1">The sequence shown here is derived from an EMBL/GenBank/DDBJ whole genome shotgun (WGS) entry which is preliminary data.</text>
</comment>
<keyword evidence="2" id="KW-1185">Reference proteome</keyword>
<sequence>MLLTQHLITEQLSTATGDEDSDFEVPLAHIKNRIRNKEVDEFIETLAEIRCLNVSSNSDNAMVSKPEDIQTEILTIIDSHKSFIVLPSSEDTHG</sequence>